<organism evidence="4 5">
    <name type="scientific">Discostella pseudostelligera</name>
    <dbReference type="NCBI Taxonomy" id="259834"/>
    <lineage>
        <taxon>Eukaryota</taxon>
        <taxon>Sar</taxon>
        <taxon>Stramenopiles</taxon>
        <taxon>Ochrophyta</taxon>
        <taxon>Bacillariophyta</taxon>
        <taxon>Coscinodiscophyceae</taxon>
        <taxon>Thalassiosirophycidae</taxon>
        <taxon>Stephanodiscales</taxon>
        <taxon>Stephanodiscaceae</taxon>
        <taxon>Discostella</taxon>
    </lineage>
</organism>
<dbReference type="Gene3D" id="1.10.287.110">
    <property type="entry name" value="DnaJ domain"/>
    <property type="match status" value="1"/>
</dbReference>
<name>A0ABD3MMK9_9STRA</name>
<feature type="transmembrane region" description="Helical" evidence="2">
    <location>
        <begin position="459"/>
        <end position="479"/>
    </location>
</feature>
<dbReference type="EMBL" id="JALLBG020000123">
    <property type="protein sequence ID" value="KAL3763432.1"/>
    <property type="molecule type" value="Genomic_DNA"/>
</dbReference>
<feature type="compositionally biased region" description="Low complexity" evidence="1">
    <location>
        <begin position="207"/>
        <end position="223"/>
    </location>
</feature>
<accession>A0ABD3MMK9</accession>
<reference evidence="4 5" key="1">
    <citation type="submission" date="2024-10" db="EMBL/GenBank/DDBJ databases">
        <title>Updated reference genomes for cyclostephanoid diatoms.</title>
        <authorList>
            <person name="Roberts W.R."/>
            <person name="Alverson A.J."/>
        </authorList>
    </citation>
    <scope>NUCLEOTIDE SEQUENCE [LARGE SCALE GENOMIC DNA]</scope>
    <source>
        <strain evidence="4 5">AJA232-27</strain>
    </source>
</reference>
<evidence type="ECO:0000259" key="3">
    <source>
        <dbReference type="PROSITE" id="PS50076"/>
    </source>
</evidence>
<feature type="transmembrane region" description="Helical" evidence="2">
    <location>
        <begin position="306"/>
        <end position="325"/>
    </location>
</feature>
<dbReference type="InterPro" id="IPR036869">
    <property type="entry name" value="J_dom_sf"/>
</dbReference>
<feature type="transmembrane region" description="Helical" evidence="2">
    <location>
        <begin position="431"/>
        <end position="447"/>
    </location>
</feature>
<feature type="region of interest" description="Disordered" evidence="1">
    <location>
        <begin position="1"/>
        <end position="51"/>
    </location>
</feature>
<feature type="domain" description="J" evidence="3">
    <location>
        <begin position="66"/>
        <end position="152"/>
    </location>
</feature>
<protein>
    <recommendedName>
        <fullName evidence="3">J domain-containing protein</fullName>
    </recommendedName>
</protein>
<dbReference type="AlphaFoldDB" id="A0ABD3MMK9"/>
<evidence type="ECO:0000256" key="1">
    <source>
        <dbReference type="SAM" id="MobiDB-lite"/>
    </source>
</evidence>
<feature type="compositionally biased region" description="Low complexity" evidence="1">
    <location>
        <begin position="235"/>
        <end position="257"/>
    </location>
</feature>
<dbReference type="PROSITE" id="PS50076">
    <property type="entry name" value="DNAJ_2"/>
    <property type="match status" value="1"/>
</dbReference>
<dbReference type="InterPro" id="IPR001623">
    <property type="entry name" value="DnaJ_domain"/>
</dbReference>
<keyword evidence="2" id="KW-0812">Transmembrane</keyword>
<feature type="compositionally biased region" description="Gly residues" evidence="1">
    <location>
        <begin position="258"/>
        <end position="272"/>
    </location>
</feature>
<gene>
    <name evidence="4" type="ORF">ACHAWU_002005</name>
</gene>
<evidence type="ECO:0000313" key="5">
    <source>
        <dbReference type="Proteomes" id="UP001530293"/>
    </source>
</evidence>
<dbReference type="Proteomes" id="UP001530293">
    <property type="component" value="Unassembled WGS sequence"/>
</dbReference>
<dbReference type="Pfam" id="PF00226">
    <property type="entry name" value="DnaJ"/>
    <property type="match status" value="1"/>
</dbReference>
<dbReference type="InterPro" id="IPR051100">
    <property type="entry name" value="DnaJ_subfamily_B/C"/>
</dbReference>
<feature type="compositionally biased region" description="Low complexity" evidence="1">
    <location>
        <begin position="171"/>
        <end position="181"/>
    </location>
</feature>
<evidence type="ECO:0000256" key="2">
    <source>
        <dbReference type="SAM" id="Phobius"/>
    </source>
</evidence>
<sequence length="517" mass="55535">MTKSSSSPAAASRSASTASSSSAASSTSAFGDNNNSSGSSGGNGNGSIPTALPTHEAMRILLSPDGYYEYLGIPKPTSAEMDAFLGSKFTNNNNSEASSSIDLEKVKKNYRRLSLKHHPDRKSGNAEAFRMLNRAKIVLSNSKLRREYDLLGLDLDDDAEDDEVHVDEGETVVTTTVVGRTSGEEGRTQDDDHVTSGRGDDDGGGDIDANNNNSNNSTNNANEGAHRRRPTKSPSNKSNAGGNDSSNSNNSKSNNNSGTGGGGSGSSGGGGSKPDTVMGHLASASLAAVLQVVVRTGLMGVVSVLISRYTILTFLAIGTLAFLSYKLYTSLKKTLSASNVKMAWSIAKESLSPIVIAFGIYCMYRGRRYVMATPESTTTNSLVLDTIASEEVGIVAAAAIAYLEWSWTFWLGETIVMTSFLCNSFEKQTRGLIAGFAVLSLLLSLWLRGKFWRYCTLLGLEAFVAMLIVIVFPIMEMILESIVEEKMRKVGEKIRAHDRRMKELLRKERERAGSESR</sequence>
<dbReference type="PANTHER" id="PTHR43908">
    <property type="entry name" value="AT29763P-RELATED"/>
    <property type="match status" value="1"/>
</dbReference>
<dbReference type="SUPFAM" id="SSF46565">
    <property type="entry name" value="Chaperone J-domain"/>
    <property type="match status" value="1"/>
</dbReference>
<keyword evidence="2" id="KW-1133">Transmembrane helix</keyword>
<comment type="caution">
    <text evidence="4">The sequence shown here is derived from an EMBL/GenBank/DDBJ whole genome shotgun (WGS) entry which is preliminary data.</text>
</comment>
<proteinExistence type="predicted"/>
<keyword evidence="2" id="KW-0472">Membrane</keyword>
<dbReference type="SMART" id="SM00271">
    <property type="entry name" value="DnaJ"/>
    <property type="match status" value="1"/>
</dbReference>
<keyword evidence="5" id="KW-1185">Reference proteome</keyword>
<feature type="compositionally biased region" description="Basic and acidic residues" evidence="1">
    <location>
        <begin position="182"/>
        <end position="201"/>
    </location>
</feature>
<feature type="region of interest" description="Disordered" evidence="1">
    <location>
        <begin position="161"/>
        <end position="276"/>
    </location>
</feature>
<evidence type="ECO:0000313" key="4">
    <source>
        <dbReference type="EMBL" id="KAL3763432.1"/>
    </source>
</evidence>
<feature type="compositionally biased region" description="Low complexity" evidence="1">
    <location>
        <begin position="1"/>
        <end position="38"/>
    </location>
</feature>
<feature type="transmembrane region" description="Helical" evidence="2">
    <location>
        <begin position="345"/>
        <end position="364"/>
    </location>
</feature>
<dbReference type="CDD" id="cd06257">
    <property type="entry name" value="DnaJ"/>
    <property type="match status" value="1"/>
</dbReference>